<sequence>MDHFEMEDVVLAPDGDDKSDDDGAKDEGQNKNNCTETKALEIGTNRIDKILKKVDFVIQRIASSAAKQSEYTTWCKKLNFYGPNFIAGYRIQWNIKFQSRNRAYNACKIIRKLIENKKDRQERDGGKNYYNNVEITRANWEVVNKLNTTLSHIKVFLQKKLNDASNNQLQNMLKTMLAKTEKYVNKDLAHYKRAKKLLQDSFEKRKADFNAINPSQDPMINNLDKPDDSQELNNVNYFPDTVEVTHFDEVAIYIGGKYKLPTSQAGNCLKWWKDHSHKFSILAPLAWDYLACLATSASVERCFSAAADVCRRDRGKLSARTIELCVSSHQWLVQGVNPNGPFQCAQAVITEANEVTAWKAAQKEAKERVIVVA</sequence>
<comment type="caution">
    <text evidence="8">The sequence shown here is derived from an EMBL/GenBank/DDBJ whole genome shotgun (WGS) entry which is preliminary data.</text>
</comment>
<dbReference type="InterPro" id="IPR012337">
    <property type="entry name" value="RNaseH-like_sf"/>
</dbReference>
<evidence type="ECO:0000256" key="6">
    <source>
        <dbReference type="SAM" id="MobiDB-lite"/>
    </source>
</evidence>
<feature type="region of interest" description="Disordered" evidence="6">
    <location>
        <begin position="1"/>
        <end position="32"/>
    </location>
</feature>
<dbReference type="Pfam" id="PF05699">
    <property type="entry name" value="Dimer_Tnp_hAT"/>
    <property type="match status" value="1"/>
</dbReference>
<evidence type="ECO:0000313" key="8">
    <source>
        <dbReference type="EMBL" id="PLW49732.1"/>
    </source>
</evidence>
<keyword evidence="2" id="KW-0479">Metal-binding</keyword>
<proteinExistence type="predicted"/>
<protein>
    <recommendedName>
        <fullName evidence="7">HAT C-terminal dimerisation domain-containing protein</fullName>
    </recommendedName>
</protein>
<keyword evidence="9" id="KW-1185">Reference proteome</keyword>
<dbReference type="InterPro" id="IPR008906">
    <property type="entry name" value="HATC_C_dom"/>
</dbReference>
<keyword evidence="3" id="KW-0863">Zinc-finger</keyword>
<dbReference type="InterPro" id="IPR052035">
    <property type="entry name" value="ZnF_BED_domain_contain"/>
</dbReference>
<name>A0A2N5VIB8_9BASI</name>
<dbReference type="GO" id="GO:0008270">
    <property type="term" value="F:zinc ion binding"/>
    <property type="evidence" value="ECO:0007669"/>
    <property type="project" value="UniProtKB-KW"/>
</dbReference>
<dbReference type="STRING" id="200324.A0A2N5VIB8"/>
<evidence type="ECO:0000256" key="2">
    <source>
        <dbReference type="ARBA" id="ARBA00022723"/>
    </source>
</evidence>
<evidence type="ECO:0000256" key="5">
    <source>
        <dbReference type="ARBA" id="ARBA00023242"/>
    </source>
</evidence>
<dbReference type="AlphaFoldDB" id="A0A2N5VIB8"/>
<dbReference type="PANTHER" id="PTHR46481">
    <property type="entry name" value="ZINC FINGER BED DOMAIN-CONTAINING PROTEIN 4"/>
    <property type="match status" value="1"/>
</dbReference>
<organism evidence="8 9">
    <name type="scientific">Puccinia coronata f. sp. avenae</name>
    <dbReference type="NCBI Taxonomy" id="200324"/>
    <lineage>
        <taxon>Eukaryota</taxon>
        <taxon>Fungi</taxon>
        <taxon>Dikarya</taxon>
        <taxon>Basidiomycota</taxon>
        <taxon>Pucciniomycotina</taxon>
        <taxon>Pucciniomycetes</taxon>
        <taxon>Pucciniales</taxon>
        <taxon>Pucciniaceae</taxon>
        <taxon>Puccinia</taxon>
    </lineage>
</organism>
<dbReference type="SUPFAM" id="SSF53098">
    <property type="entry name" value="Ribonuclease H-like"/>
    <property type="match status" value="1"/>
</dbReference>
<keyword evidence="4" id="KW-0862">Zinc</keyword>
<evidence type="ECO:0000259" key="7">
    <source>
        <dbReference type="Pfam" id="PF05699"/>
    </source>
</evidence>
<evidence type="ECO:0000313" key="9">
    <source>
        <dbReference type="Proteomes" id="UP000235388"/>
    </source>
</evidence>
<dbReference type="GO" id="GO:0005634">
    <property type="term" value="C:nucleus"/>
    <property type="evidence" value="ECO:0007669"/>
    <property type="project" value="UniProtKB-SubCell"/>
</dbReference>
<evidence type="ECO:0000256" key="4">
    <source>
        <dbReference type="ARBA" id="ARBA00022833"/>
    </source>
</evidence>
<reference evidence="8 9" key="1">
    <citation type="submission" date="2017-11" db="EMBL/GenBank/DDBJ databases">
        <title>De novo assembly and phasing of dikaryotic genomes from two isolates of Puccinia coronata f. sp. avenae, the causal agent of oat crown rust.</title>
        <authorList>
            <person name="Miller M.E."/>
            <person name="Zhang Y."/>
            <person name="Omidvar V."/>
            <person name="Sperschneider J."/>
            <person name="Schwessinger B."/>
            <person name="Raley C."/>
            <person name="Palmer J.M."/>
            <person name="Garnica D."/>
            <person name="Upadhyaya N."/>
            <person name="Rathjen J."/>
            <person name="Taylor J.M."/>
            <person name="Park R.F."/>
            <person name="Dodds P.N."/>
            <person name="Hirsch C.D."/>
            <person name="Kianian S.F."/>
            <person name="Figueroa M."/>
        </authorList>
    </citation>
    <scope>NUCLEOTIDE SEQUENCE [LARGE SCALE GENOMIC DNA]</scope>
    <source>
        <strain evidence="8">12NC29</strain>
    </source>
</reference>
<dbReference type="Proteomes" id="UP000235388">
    <property type="component" value="Unassembled WGS sequence"/>
</dbReference>
<evidence type="ECO:0000256" key="1">
    <source>
        <dbReference type="ARBA" id="ARBA00004123"/>
    </source>
</evidence>
<evidence type="ECO:0000256" key="3">
    <source>
        <dbReference type="ARBA" id="ARBA00022771"/>
    </source>
</evidence>
<feature type="domain" description="HAT C-terminal dimerisation" evidence="7">
    <location>
        <begin position="267"/>
        <end position="332"/>
    </location>
</feature>
<dbReference type="GO" id="GO:0046983">
    <property type="term" value="F:protein dimerization activity"/>
    <property type="evidence" value="ECO:0007669"/>
    <property type="project" value="InterPro"/>
</dbReference>
<accession>A0A2N5VIB8</accession>
<dbReference type="OrthoDB" id="2505875at2759"/>
<comment type="subcellular location">
    <subcellularLocation>
        <location evidence="1">Nucleus</location>
    </subcellularLocation>
</comment>
<gene>
    <name evidence="8" type="ORF">PCANC_10453</name>
</gene>
<dbReference type="PANTHER" id="PTHR46481:SF10">
    <property type="entry name" value="ZINC FINGER BED DOMAIN-CONTAINING PROTEIN 39"/>
    <property type="match status" value="1"/>
</dbReference>
<dbReference type="EMBL" id="PGCJ01000094">
    <property type="protein sequence ID" value="PLW49732.1"/>
    <property type="molecule type" value="Genomic_DNA"/>
</dbReference>
<keyword evidence="5" id="KW-0539">Nucleus</keyword>